<name>X0XEU5_9ZZZZ</name>
<dbReference type="GO" id="GO:0016625">
    <property type="term" value="F:oxidoreductase activity, acting on the aldehyde or oxo group of donors, iron-sulfur protein as acceptor"/>
    <property type="evidence" value="ECO:0007669"/>
    <property type="project" value="InterPro"/>
</dbReference>
<reference evidence="2" key="1">
    <citation type="journal article" date="2014" name="Front. Microbiol.">
        <title>High frequency of phylogenetically diverse reductive dehalogenase-homologous genes in deep subseafloor sedimentary metagenomes.</title>
        <authorList>
            <person name="Kawai M."/>
            <person name="Futagami T."/>
            <person name="Toyoda A."/>
            <person name="Takaki Y."/>
            <person name="Nishi S."/>
            <person name="Hori S."/>
            <person name="Arai W."/>
            <person name="Tsubouchi T."/>
            <person name="Morono Y."/>
            <person name="Uchiyama I."/>
            <person name="Ito T."/>
            <person name="Fujiyama A."/>
            <person name="Inagaki F."/>
            <person name="Takami H."/>
        </authorList>
    </citation>
    <scope>NUCLEOTIDE SEQUENCE</scope>
    <source>
        <strain evidence="2">Expedition CK06-06</strain>
    </source>
</reference>
<evidence type="ECO:0000313" key="2">
    <source>
        <dbReference type="EMBL" id="GAG35183.1"/>
    </source>
</evidence>
<accession>X0XEU5</accession>
<dbReference type="Pfam" id="PF01314">
    <property type="entry name" value="AFOR_C"/>
    <property type="match status" value="1"/>
</dbReference>
<organism evidence="2">
    <name type="scientific">marine sediment metagenome</name>
    <dbReference type="NCBI Taxonomy" id="412755"/>
    <lineage>
        <taxon>unclassified sequences</taxon>
        <taxon>metagenomes</taxon>
        <taxon>ecological metagenomes</taxon>
    </lineage>
</organism>
<dbReference type="InterPro" id="IPR013985">
    <property type="entry name" value="Ald_Fedxn_OxRdtase_dom3"/>
</dbReference>
<feature type="domain" description="Aldehyde ferredoxin oxidoreductase C-terminal" evidence="1">
    <location>
        <begin position="1"/>
        <end position="240"/>
    </location>
</feature>
<sequence>CGLDNVEALLYLYNLAGQLGIDVISTGGVLAFAMELYERGILTDDDTGGVALTWGNAEAMETVMRQIARREGLGAVLAEGVRRAAQLIGRGAEQYAFHSKGLELTAYDPRGAMGTALGYAVSTRGADFTSVYAIPEYRWDAAQGREVFGSEKAVDRLSIEGKGALVKRTMIVSAILDSLGLCKVPILSVVGDFSLENEASLASALSGWPLTAADLLTIGERILNVERLFNLRHGATRADD</sequence>
<feature type="non-terminal residue" evidence="2">
    <location>
        <position position="240"/>
    </location>
</feature>
<proteinExistence type="predicted"/>
<dbReference type="GO" id="GO:0009055">
    <property type="term" value="F:electron transfer activity"/>
    <property type="evidence" value="ECO:0007669"/>
    <property type="project" value="InterPro"/>
</dbReference>
<dbReference type="GO" id="GO:0051536">
    <property type="term" value="F:iron-sulfur cluster binding"/>
    <property type="evidence" value="ECO:0007669"/>
    <property type="project" value="InterPro"/>
</dbReference>
<feature type="non-terminal residue" evidence="2">
    <location>
        <position position="1"/>
    </location>
</feature>
<gene>
    <name evidence="2" type="ORF">S01H1_74226</name>
</gene>
<dbReference type="InterPro" id="IPR051919">
    <property type="entry name" value="W-dependent_AOR"/>
</dbReference>
<comment type="caution">
    <text evidence="2">The sequence shown here is derived from an EMBL/GenBank/DDBJ whole genome shotgun (WGS) entry which is preliminary data.</text>
</comment>
<protein>
    <recommendedName>
        <fullName evidence="1">Aldehyde ferredoxin oxidoreductase C-terminal domain-containing protein</fullName>
    </recommendedName>
</protein>
<dbReference type="InterPro" id="IPR001203">
    <property type="entry name" value="OxRdtase_Ald_Fedxn_C"/>
</dbReference>
<dbReference type="Gene3D" id="1.10.599.10">
    <property type="entry name" value="Aldehyde Ferredoxin Oxidoreductase Protein, subunit A, domain 3"/>
    <property type="match status" value="1"/>
</dbReference>
<evidence type="ECO:0000259" key="1">
    <source>
        <dbReference type="Pfam" id="PF01314"/>
    </source>
</evidence>
<dbReference type="PANTHER" id="PTHR30038">
    <property type="entry name" value="ALDEHYDE FERREDOXIN OXIDOREDUCTASE"/>
    <property type="match status" value="1"/>
</dbReference>
<dbReference type="InterPro" id="IPR036021">
    <property type="entry name" value="Tungsten_al_ferr_oxy-like_C"/>
</dbReference>
<dbReference type="AlphaFoldDB" id="X0XEU5"/>
<dbReference type="PANTHER" id="PTHR30038:SF0">
    <property type="entry name" value="TUNGSTEN-CONTAINING ALDEHYDE FERREDOXIN OXIDOREDUCTASE"/>
    <property type="match status" value="1"/>
</dbReference>
<dbReference type="SUPFAM" id="SSF48310">
    <property type="entry name" value="Aldehyde ferredoxin oxidoreductase, C-terminal domains"/>
    <property type="match status" value="1"/>
</dbReference>
<dbReference type="EMBL" id="BARS01049640">
    <property type="protein sequence ID" value="GAG35183.1"/>
    <property type="molecule type" value="Genomic_DNA"/>
</dbReference>